<keyword evidence="1" id="KW-0285">Flavoprotein</keyword>
<reference evidence="4" key="1">
    <citation type="submission" date="2020-10" db="EMBL/GenBank/DDBJ databases">
        <authorList>
            <person name="Gilroy R."/>
        </authorList>
    </citation>
    <scope>NUCLEOTIDE SEQUENCE</scope>
    <source>
        <strain evidence="4">ChiSxjej2B14-6234</strain>
    </source>
</reference>
<evidence type="ECO:0000256" key="2">
    <source>
        <dbReference type="ARBA" id="ARBA00023002"/>
    </source>
</evidence>
<evidence type="ECO:0000256" key="1">
    <source>
        <dbReference type="ARBA" id="ARBA00022630"/>
    </source>
</evidence>
<evidence type="ECO:0000313" key="5">
    <source>
        <dbReference type="Proteomes" id="UP000886887"/>
    </source>
</evidence>
<dbReference type="InterPro" id="IPR036188">
    <property type="entry name" value="FAD/NAD-bd_sf"/>
</dbReference>
<protein>
    <submittedName>
        <fullName evidence="4">FAD-dependent oxidoreductase</fullName>
    </submittedName>
</protein>
<dbReference type="AlphaFoldDB" id="A0A9D0Z9X2"/>
<dbReference type="InterPro" id="IPR023753">
    <property type="entry name" value="FAD/NAD-binding_dom"/>
</dbReference>
<dbReference type="PANTHER" id="PTHR48105">
    <property type="entry name" value="THIOREDOXIN REDUCTASE 1-RELATED-RELATED"/>
    <property type="match status" value="1"/>
</dbReference>
<dbReference type="SUPFAM" id="SSF51905">
    <property type="entry name" value="FAD/NAD(P)-binding domain"/>
    <property type="match status" value="2"/>
</dbReference>
<proteinExistence type="predicted"/>
<gene>
    <name evidence="4" type="ORF">IAB73_05050</name>
</gene>
<dbReference type="Pfam" id="PF07992">
    <property type="entry name" value="Pyr_redox_2"/>
    <property type="match status" value="2"/>
</dbReference>
<dbReference type="Gene3D" id="3.50.50.60">
    <property type="entry name" value="FAD/NAD(P)-binding domain"/>
    <property type="match status" value="2"/>
</dbReference>
<dbReference type="EMBL" id="DVFJ01000014">
    <property type="protein sequence ID" value="HIQ71560.1"/>
    <property type="molecule type" value="Genomic_DNA"/>
</dbReference>
<dbReference type="PRINTS" id="PR00368">
    <property type="entry name" value="FADPNR"/>
</dbReference>
<keyword evidence="2" id="KW-0560">Oxidoreductase</keyword>
<dbReference type="GO" id="GO:0016491">
    <property type="term" value="F:oxidoreductase activity"/>
    <property type="evidence" value="ECO:0007669"/>
    <property type="project" value="UniProtKB-KW"/>
</dbReference>
<organism evidence="4 5">
    <name type="scientific">Candidatus Onthenecus intestinigallinarum</name>
    <dbReference type="NCBI Taxonomy" id="2840875"/>
    <lineage>
        <taxon>Bacteria</taxon>
        <taxon>Bacillati</taxon>
        <taxon>Bacillota</taxon>
        <taxon>Clostridia</taxon>
        <taxon>Eubacteriales</taxon>
        <taxon>Candidatus Onthenecus</taxon>
    </lineage>
</organism>
<dbReference type="InterPro" id="IPR050097">
    <property type="entry name" value="Ferredoxin-NADP_redctase_2"/>
</dbReference>
<accession>A0A9D0Z9X2</accession>
<dbReference type="PRINTS" id="PR00469">
    <property type="entry name" value="PNDRDTASEII"/>
</dbReference>
<reference evidence="4" key="2">
    <citation type="journal article" date="2021" name="PeerJ">
        <title>Extensive microbial diversity within the chicken gut microbiome revealed by metagenomics and culture.</title>
        <authorList>
            <person name="Gilroy R."/>
            <person name="Ravi A."/>
            <person name="Getino M."/>
            <person name="Pursley I."/>
            <person name="Horton D.L."/>
            <person name="Alikhan N.F."/>
            <person name="Baker D."/>
            <person name="Gharbi K."/>
            <person name="Hall N."/>
            <person name="Watson M."/>
            <person name="Adriaenssens E.M."/>
            <person name="Foster-Nyarko E."/>
            <person name="Jarju S."/>
            <person name="Secka A."/>
            <person name="Antonio M."/>
            <person name="Oren A."/>
            <person name="Chaudhuri R.R."/>
            <person name="La Ragione R."/>
            <person name="Hildebrand F."/>
            <person name="Pallen M.J."/>
        </authorList>
    </citation>
    <scope>NUCLEOTIDE SEQUENCE</scope>
    <source>
        <strain evidence="4">ChiSxjej2B14-6234</strain>
    </source>
</reference>
<name>A0A9D0Z9X2_9FIRM</name>
<feature type="domain" description="FAD/NAD(P)-binding" evidence="3">
    <location>
        <begin position="3"/>
        <end position="188"/>
    </location>
</feature>
<evidence type="ECO:0000259" key="3">
    <source>
        <dbReference type="Pfam" id="PF07992"/>
    </source>
</evidence>
<dbReference type="Proteomes" id="UP000886887">
    <property type="component" value="Unassembled WGS sequence"/>
</dbReference>
<comment type="caution">
    <text evidence="4">The sequence shown here is derived from an EMBL/GenBank/DDBJ whole genome shotgun (WGS) entry which is preliminary data.</text>
</comment>
<evidence type="ECO:0000313" key="4">
    <source>
        <dbReference type="EMBL" id="HIQ71560.1"/>
    </source>
</evidence>
<feature type="domain" description="FAD/NAD(P)-binding" evidence="3">
    <location>
        <begin position="229"/>
        <end position="266"/>
    </location>
</feature>
<sequence>MFNIAIVGAGPAGLSAAITARQRGREALVISRADQRGWLARAERIDNYPGLPAVSGPQLLAALREHAARMGAQFMDGLVQQILPMGDAYALSVGSDFVQARRVILCMGARQPRLLPGEDALLGRGVSYCGTCDGMLYRGKAVAVVAESAEAVHEAGFLAGLAAHVRYFGKPDPALDPRVEVIDARPEAILGEDRVLALRASGVDYETDGVFIFRDAVALSALLPGLLHDGPFIRVDRAMRTSLPGVFAAGDCAGKPLQAVKAAGEGCIAALSACE</sequence>